<feature type="transmembrane region" description="Helical" evidence="5">
    <location>
        <begin position="282"/>
        <end position="306"/>
    </location>
</feature>
<feature type="transmembrane region" description="Helical" evidence="5">
    <location>
        <begin position="214"/>
        <end position="236"/>
    </location>
</feature>
<feature type="transmembrane region" description="Helical" evidence="5">
    <location>
        <begin position="131"/>
        <end position="149"/>
    </location>
</feature>
<evidence type="ECO:0000256" key="4">
    <source>
        <dbReference type="ARBA" id="ARBA00023136"/>
    </source>
</evidence>
<dbReference type="Proteomes" id="UP000195787">
    <property type="component" value="Unassembled WGS sequence"/>
</dbReference>
<dbReference type="EMBL" id="FUHU01000035">
    <property type="protein sequence ID" value="SJM61674.1"/>
    <property type="molecule type" value="Genomic_DNA"/>
</dbReference>
<feature type="transmembrane region" description="Helical" evidence="5">
    <location>
        <begin position="406"/>
        <end position="430"/>
    </location>
</feature>
<evidence type="ECO:0000256" key="3">
    <source>
        <dbReference type="ARBA" id="ARBA00022989"/>
    </source>
</evidence>
<dbReference type="AlphaFoldDB" id="A0A1R4G0H8"/>
<evidence type="ECO:0000256" key="2">
    <source>
        <dbReference type="ARBA" id="ARBA00022692"/>
    </source>
</evidence>
<keyword evidence="7" id="KW-1185">Reference proteome</keyword>
<sequence>MSQTEVPKKHHITESDPYKLDASDVQKAPTRFRERFKYLGPGIITSAMIVGSGELIVTTSLGAQAGFALLWMVIIASTVKVWVQLELAQWTIITGKPALEGYASIGPKVKGLGIINYAWIIMELCKALQRGGIIGGTAGALSILAPVIGEPLSGPSLAFWAIVTTLTVIAMMITAKYSVVERICVVAIVVLTAITVGLAAVLPMTDYAYSAADIASGLTFAIPAGALGFAVAMFGITGVGAEEMTAYTYWCIEKGYARWTGPNDGTKEWQQRAKGWINIMSLDVLVGWMISTICTMSFFTLGASILHPQGLVPSGNEMLLTLSNIYTSILGDWASTLFLVGAIFVLFSTVIGVAASVPRQWANTFGLMGLFDWKDMAKRKKWIRVLTVVIPSLWCISFLIVNEPVIMVLIGGTAAGIFLLAVVVAVWVLRTRDEPKVFRKNTVLNVILAVCSLLVAALAIYSVVKTFGIEIG</sequence>
<dbReference type="GeneID" id="303173135"/>
<keyword evidence="2 5" id="KW-0812">Transmembrane</keyword>
<dbReference type="InterPro" id="IPR001046">
    <property type="entry name" value="NRAMP_fam"/>
</dbReference>
<dbReference type="NCBIfam" id="NF037982">
    <property type="entry name" value="Nramp_1"/>
    <property type="match status" value="1"/>
</dbReference>
<accession>A0A1R4G0H8</accession>
<reference evidence="6 7" key="1">
    <citation type="submission" date="2017-02" db="EMBL/GenBank/DDBJ databases">
        <authorList>
            <person name="Peterson S.W."/>
        </authorList>
    </citation>
    <scope>NUCLEOTIDE SEQUENCE [LARGE SCALE GENOMIC DNA]</scope>
    <source>
        <strain evidence="6 7">LMG 22410</strain>
    </source>
</reference>
<dbReference type="PANTHER" id="PTHR11706:SF3">
    <property type="entry name" value="METAL ION TRANSPORT PROTEIN"/>
    <property type="match status" value="1"/>
</dbReference>
<feature type="transmembrane region" description="Helical" evidence="5">
    <location>
        <begin position="337"/>
        <end position="361"/>
    </location>
</feature>
<dbReference type="OrthoDB" id="9787548at2"/>
<evidence type="ECO:0000256" key="1">
    <source>
        <dbReference type="ARBA" id="ARBA00004141"/>
    </source>
</evidence>
<dbReference type="GO" id="GO:0015086">
    <property type="term" value="F:cadmium ion transmembrane transporter activity"/>
    <property type="evidence" value="ECO:0007669"/>
    <property type="project" value="TreeGrafter"/>
</dbReference>
<dbReference type="PANTHER" id="PTHR11706">
    <property type="entry name" value="SOLUTE CARRIER PROTEIN FAMILY 11 MEMBER"/>
    <property type="match status" value="1"/>
</dbReference>
<feature type="transmembrane region" description="Helical" evidence="5">
    <location>
        <begin position="155"/>
        <end position="175"/>
    </location>
</feature>
<feature type="transmembrane region" description="Helical" evidence="5">
    <location>
        <begin position="38"/>
        <end position="57"/>
    </location>
</feature>
<gene>
    <name evidence="6" type="ORF">CZ674_07895</name>
</gene>
<name>A0A1R4G0H8_9MICO</name>
<keyword evidence="4 5" id="KW-0472">Membrane</keyword>
<comment type="subcellular location">
    <subcellularLocation>
        <location evidence="1">Membrane</location>
        <topology evidence="1">Multi-pass membrane protein</topology>
    </subcellularLocation>
</comment>
<dbReference type="Pfam" id="PF01566">
    <property type="entry name" value="Nramp"/>
    <property type="match status" value="1"/>
</dbReference>
<dbReference type="GO" id="GO:0005384">
    <property type="term" value="F:manganese ion transmembrane transporter activity"/>
    <property type="evidence" value="ECO:0007669"/>
    <property type="project" value="TreeGrafter"/>
</dbReference>
<dbReference type="GO" id="GO:0005886">
    <property type="term" value="C:plasma membrane"/>
    <property type="evidence" value="ECO:0007669"/>
    <property type="project" value="TreeGrafter"/>
</dbReference>
<feature type="transmembrane region" description="Helical" evidence="5">
    <location>
        <begin position="182"/>
        <end position="202"/>
    </location>
</feature>
<feature type="transmembrane region" description="Helical" evidence="5">
    <location>
        <begin position="442"/>
        <end position="464"/>
    </location>
</feature>
<evidence type="ECO:0000313" key="6">
    <source>
        <dbReference type="EMBL" id="SJM61674.1"/>
    </source>
</evidence>
<proteinExistence type="predicted"/>
<dbReference type="GO" id="GO:0034755">
    <property type="term" value="P:iron ion transmembrane transport"/>
    <property type="evidence" value="ECO:0007669"/>
    <property type="project" value="TreeGrafter"/>
</dbReference>
<dbReference type="RefSeq" id="WP_086992003.1">
    <property type="nucleotide sequence ID" value="NZ_FUHU01000035.1"/>
</dbReference>
<organism evidence="6 7">
    <name type="scientific">Agrococcus casei LMG 22410</name>
    <dbReference type="NCBI Taxonomy" id="1255656"/>
    <lineage>
        <taxon>Bacteria</taxon>
        <taxon>Bacillati</taxon>
        <taxon>Actinomycetota</taxon>
        <taxon>Actinomycetes</taxon>
        <taxon>Micrococcales</taxon>
        <taxon>Microbacteriaceae</taxon>
        <taxon>Agrococcus</taxon>
    </lineage>
</organism>
<feature type="transmembrane region" description="Helical" evidence="5">
    <location>
        <begin position="382"/>
        <end position="400"/>
    </location>
</feature>
<evidence type="ECO:0000313" key="7">
    <source>
        <dbReference type="Proteomes" id="UP000195787"/>
    </source>
</evidence>
<evidence type="ECO:0000256" key="5">
    <source>
        <dbReference type="SAM" id="Phobius"/>
    </source>
</evidence>
<keyword evidence="3 5" id="KW-1133">Transmembrane helix</keyword>
<protein>
    <submittedName>
        <fullName evidence="6">Mn2+ and Fe2+ transporters of the NRAMP family-like protein</fullName>
    </submittedName>
</protein>
<feature type="transmembrane region" description="Helical" evidence="5">
    <location>
        <begin position="63"/>
        <end position="83"/>
    </location>
</feature>